<dbReference type="SMART" id="SM00268">
    <property type="entry name" value="ACTIN"/>
    <property type="match status" value="1"/>
</dbReference>
<dbReference type="Pfam" id="PF00022">
    <property type="entry name" value="Actin"/>
    <property type="match status" value="1"/>
</dbReference>
<name>A0A9Q0MAK3_BLOTA</name>
<dbReference type="AlphaFoldDB" id="A0A9Q0MAK3"/>
<protein>
    <submittedName>
        <fullName evidence="5">Uncharacterized protein</fullName>
    </submittedName>
</protein>
<keyword evidence="6" id="KW-1185">Reference proteome</keyword>
<evidence type="ECO:0000256" key="2">
    <source>
        <dbReference type="ARBA" id="ARBA00022490"/>
    </source>
</evidence>
<dbReference type="InterPro" id="IPR043129">
    <property type="entry name" value="ATPase_NBD"/>
</dbReference>
<evidence type="ECO:0000256" key="3">
    <source>
        <dbReference type="ARBA" id="ARBA00023212"/>
    </source>
</evidence>
<evidence type="ECO:0000313" key="6">
    <source>
        <dbReference type="Proteomes" id="UP001142055"/>
    </source>
</evidence>
<dbReference type="PROSITE" id="PS00432">
    <property type="entry name" value="ACTINS_2"/>
    <property type="match status" value="1"/>
</dbReference>
<comment type="subcellular location">
    <subcellularLocation>
        <location evidence="1">Cytoplasm</location>
    </subcellularLocation>
</comment>
<keyword evidence="3" id="KW-0206">Cytoskeleton</keyword>
<dbReference type="InterPro" id="IPR004000">
    <property type="entry name" value="Actin"/>
</dbReference>
<sequence>MTNVYGGDEVGAVVIDVGSYSCKVGYAGEDSPRSEIPTVIGVQDKSKFAAELDRYKSDTETDRTKQLSSQINYYINPTEMVVPKSGQEVKTFLRDGIIEDFELFDKMISYIYDKHIRSKPDQHPLMFSEVCWNTNIARQKLAELMFEKYHVPAMYPAPNAMLVAFSTGRPTGLVFDSGANQTSAIAVLEGHVLYRSLVKSVHGGESINRRCCLHLRDKQVEINPIYRVKSKKYVEAGQPAEWIARTLPDRITDSYKKHMLLDVLRDYKHSVVKVCPDGPYDPEEFSSSPDIEYHFPDGYNMMIKPDDQYQLMEPYFDPDYNNPTSGNDSSVPMPQTPITPMSMGNRANPDIISKTYPQIALESVAKCDADIRASLLNSVILTGGNTLIPGFTERMTNELYSIAPKNFRVKIAQNCSSVERKYAAWIGGSILASLGTFQQLWVSKLEYDEKGNSCLNLESRF</sequence>
<reference evidence="5" key="1">
    <citation type="submission" date="2022-12" db="EMBL/GenBank/DDBJ databases">
        <title>Genome assemblies of Blomia tropicalis.</title>
        <authorList>
            <person name="Cui Y."/>
        </authorList>
    </citation>
    <scope>NUCLEOTIDE SEQUENCE</scope>
    <source>
        <tissue evidence="5">Adult mites</tissue>
    </source>
</reference>
<organism evidence="5 6">
    <name type="scientific">Blomia tropicalis</name>
    <name type="common">Mite</name>
    <dbReference type="NCBI Taxonomy" id="40697"/>
    <lineage>
        <taxon>Eukaryota</taxon>
        <taxon>Metazoa</taxon>
        <taxon>Ecdysozoa</taxon>
        <taxon>Arthropoda</taxon>
        <taxon>Chelicerata</taxon>
        <taxon>Arachnida</taxon>
        <taxon>Acari</taxon>
        <taxon>Acariformes</taxon>
        <taxon>Sarcoptiformes</taxon>
        <taxon>Astigmata</taxon>
        <taxon>Glycyphagoidea</taxon>
        <taxon>Echimyopodidae</taxon>
        <taxon>Blomia</taxon>
    </lineage>
</organism>
<dbReference type="OMA" id="ITSLCYK"/>
<evidence type="ECO:0000256" key="1">
    <source>
        <dbReference type="ARBA" id="ARBA00004496"/>
    </source>
</evidence>
<dbReference type="SUPFAM" id="SSF53067">
    <property type="entry name" value="Actin-like ATPase domain"/>
    <property type="match status" value="2"/>
</dbReference>
<evidence type="ECO:0000256" key="4">
    <source>
        <dbReference type="RuleBase" id="RU000487"/>
    </source>
</evidence>
<keyword evidence="2" id="KW-0963">Cytoplasm</keyword>
<dbReference type="InterPro" id="IPR004001">
    <property type="entry name" value="Actin_CS"/>
</dbReference>
<dbReference type="PRINTS" id="PR00190">
    <property type="entry name" value="ACTIN"/>
</dbReference>
<gene>
    <name evidence="5" type="ORF">RDWZM_001403</name>
</gene>
<comment type="similarity">
    <text evidence="4">Belongs to the actin family.</text>
</comment>
<dbReference type="FunFam" id="3.30.420.40:FF:000058">
    <property type="entry name" value="Putative actin-related protein 5"/>
    <property type="match status" value="1"/>
</dbReference>
<proteinExistence type="inferred from homology"/>
<dbReference type="Gene3D" id="3.30.420.40">
    <property type="match status" value="4"/>
</dbReference>
<dbReference type="CDD" id="cd13395">
    <property type="entry name" value="ASKHA_NBD_Arp4_ACTL6-like"/>
    <property type="match status" value="1"/>
</dbReference>
<dbReference type="PANTHER" id="PTHR11937">
    <property type="entry name" value="ACTIN"/>
    <property type="match status" value="1"/>
</dbReference>
<dbReference type="Proteomes" id="UP001142055">
    <property type="component" value="Chromosome 1"/>
</dbReference>
<accession>A0A9Q0MAK3</accession>
<comment type="caution">
    <text evidence="5">The sequence shown here is derived from an EMBL/GenBank/DDBJ whole genome shotgun (WGS) entry which is preliminary data.</text>
</comment>
<dbReference type="Gene3D" id="3.90.640.10">
    <property type="entry name" value="Actin, Chain A, domain 4"/>
    <property type="match status" value="1"/>
</dbReference>
<dbReference type="GO" id="GO:0005737">
    <property type="term" value="C:cytoplasm"/>
    <property type="evidence" value="ECO:0007669"/>
    <property type="project" value="UniProtKB-SubCell"/>
</dbReference>
<dbReference type="EMBL" id="JAPWDV010000001">
    <property type="protein sequence ID" value="KAJ6222858.1"/>
    <property type="molecule type" value="Genomic_DNA"/>
</dbReference>
<evidence type="ECO:0000313" key="5">
    <source>
        <dbReference type="EMBL" id="KAJ6222858.1"/>
    </source>
</evidence>